<evidence type="ECO:0000256" key="5">
    <source>
        <dbReference type="ARBA" id="ARBA00025429"/>
    </source>
</evidence>
<proteinExistence type="evidence at transcript level"/>
<evidence type="ECO:0000256" key="3">
    <source>
        <dbReference type="ARBA" id="ARBA00023235"/>
    </source>
</evidence>
<dbReference type="Gene3D" id="3.50.70.10">
    <property type="match status" value="1"/>
</dbReference>
<sequence>MTMVEMEVSHLVSATTTKQEMPLVSATTKLEVEGVLFQPHLTPSGSPHNHFLAGAGVRGLEIGGKFISFTAIGIYLETEAAVEALAVKWKGKTAEELAASADFFRDIYTGPFEKFTRVTMILPLTGQQYAEKVTENCVAYWKAIGKYTDAEAAAVDKFSEVFKPEIFPPGSSILFTHSPSGSLTIAFSKDDSIPEAGTAIIDNAMLTVAILESIIGEHGVSPAAKQSLAVRLSSMLSEVQDVEKSQGEKTVTVMCA</sequence>
<dbReference type="InterPro" id="IPR016088">
    <property type="entry name" value="Chalcone_isomerase_3-sand"/>
</dbReference>
<dbReference type="Pfam" id="PF02431">
    <property type="entry name" value="Chalcone"/>
    <property type="match status" value="1"/>
</dbReference>
<dbReference type="InterPro" id="IPR036298">
    <property type="entry name" value="Chalcone_isomerase_sf"/>
</dbReference>
<comment type="similarity">
    <text evidence="2 7">Belongs to the chalcone isomerase family.</text>
</comment>
<dbReference type="Gene3D" id="1.10.890.20">
    <property type="match status" value="1"/>
</dbReference>
<dbReference type="InterPro" id="IPR044164">
    <property type="entry name" value="CFI"/>
</dbReference>
<keyword evidence="4" id="KW-0284">Flavonoid biosynthesis</keyword>
<evidence type="ECO:0000256" key="7">
    <source>
        <dbReference type="RuleBase" id="RU361158"/>
    </source>
</evidence>
<dbReference type="InterPro" id="IPR016087">
    <property type="entry name" value="Chalcone_isomerase"/>
</dbReference>
<accession>A0A1L5IZC8</accession>
<dbReference type="UniPathway" id="UPA00154"/>
<evidence type="ECO:0000256" key="2">
    <source>
        <dbReference type="ARBA" id="ARBA00007166"/>
    </source>
</evidence>
<comment type="catalytic activity">
    <reaction evidence="6">
        <text>a chalcone = a flavanone.</text>
        <dbReference type="EC" id="5.5.1.6"/>
    </reaction>
</comment>
<comment type="pathway">
    <text evidence="1">Secondary metabolite biosynthesis; flavonoid biosynthesis.</text>
</comment>
<name>A0A1L5IZC8_9ASPA</name>
<evidence type="ECO:0000256" key="1">
    <source>
        <dbReference type="ARBA" id="ARBA00004966"/>
    </source>
</evidence>
<keyword evidence="3 9" id="KW-0413">Isomerase</keyword>
<dbReference type="PANTHER" id="PTHR28039:SF8">
    <property type="entry name" value="CHALCONE--FLAVANONE ISOMERASE 1-RELATED"/>
    <property type="match status" value="1"/>
</dbReference>
<dbReference type="GO" id="GO:0045430">
    <property type="term" value="F:chalcone isomerase activity"/>
    <property type="evidence" value="ECO:0007669"/>
    <property type="project" value="UniProtKB-EC"/>
</dbReference>
<reference evidence="9" key="1">
    <citation type="submission" date="2015-11" db="EMBL/GenBank/DDBJ databases">
        <title>Molecular Cloning and Characterization of Several Chalcone Isomerase Superfamily Members from Freesia hybrida.</title>
        <authorList>
            <person name="Liang L.J."/>
            <person name="Meng X.Y."/>
            <person name="Sun W."/>
            <person name="Gao X."/>
            <person name="Wang L."/>
        </authorList>
    </citation>
    <scope>NUCLEOTIDE SEQUENCE</scope>
</reference>
<dbReference type="GO" id="GO:0009813">
    <property type="term" value="P:flavonoid biosynthetic process"/>
    <property type="evidence" value="ECO:0007669"/>
    <property type="project" value="UniProtKB-UniPathway"/>
</dbReference>
<evidence type="ECO:0000259" key="8">
    <source>
        <dbReference type="Pfam" id="PF02431"/>
    </source>
</evidence>
<protein>
    <recommendedName>
        <fullName evidence="7">Chalcone-flavonone isomerase family protein</fullName>
    </recommendedName>
</protein>
<organism evidence="9">
    <name type="scientific">Freesia hybrid cultivar</name>
    <dbReference type="NCBI Taxonomy" id="867926"/>
    <lineage>
        <taxon>Eukaryota</taxon>
        <taxon>Viridiplantae</taxon>
        <taxon>Streptophyta</taxon>
        <taxon>Embryophyta</taxon>
        <taxon>Tracheophyta</taxon>
        <taxon>Spermatophyta</taxon>
        <taxon>Magnoliopsida</taxon>
        <taxon>Liliopsida</taxon>
        <taxon>Asparagales</taxon>
        <taxon>Iridaceae</taxon>
        <taxon>Crocoideae</taxon>
        <taxon>Freesieae</taxon>
        <taxon>Freesia</taxon>
    </lineage>
</organism>
<dbReference type="InterPro" id="IPR016089">
    <property type="entry name" value="Chalcone_isomerase_bundle_sf"/>
</dbReference>
<dbReference type="PANTHER" id="PTHR28039">
    <property type="entry name" value="CHALCONE--FLAVONONE ISOMERASE 1-RELATED"/>
    <property type="match status" value="1"/>
</dbReference>
<comment type="function">
    <text evidence="5">Catalyzes the intramolecular cyclization of bicyclic chalcones into tricyclic (S)-flavanones. Responsible for the isomerization of 4,2',4',6'-tetrahydroxychalcone (also termed chalcone) into naringenin.</text>
</comment>
<dbReference type="SUPFAM" id="SSF54626">
    <property type="entry name" value="Chalcone isomerase"/>
    <property type="match status" value="1"/>
</dbReference>
<feature type="domain" description="Chalcone isomerase" evidence="8">
    <location>
        <begin position="32"/>
        <end position="234"/>
    </location>
</feature>
<evidence type="ECO:0000256" key="6">
    <source>
        <dbReference type="ARBA" id="ARBA00034056"/>
    </source>
</evidence>
<dbReference type="EMBL" id="KU198324">
    <property type="protein sequence ID" value="APM86426.1"/>
    <property type="molecule type" value="mRNA"/>
</dbReference>
<evidence type="ECO:0000313" key="9">
    <source>
        <dbReference type="EMBL" id="APM86426.1"/>
    </source>
</evidence>
<evidence type="ECO:0000256" key="4">
    <source>
        <dbReference type="ARBA" id="ARBA00023241"/>
    </source>
</evidence>
<dbReference type="AlphaFoldDB" id="A0A1L5IZC8"/>